<dbReference type="PANTHER" id="PTHR35802:SF1">
    <property type="entry name" value="PROTEASE SYNTHASE AND SPORULATION PROTEIN PAI 2"/>
    <property type="match status" value="1"/>
</dbReference>
<reference evidence="1 2" key="1">
    <citation type="submission" date="2018-06" db="EMBL/GenBank/DDBJ databases">
        <authorList>
            <consortium name="Pathogen Informatics"/>
            <person name="Doyle S."/>
        </authorList>
    </citation>
    <scope>NUCLEOTIDE SEQUENCE [LARGE SCALE GENOMIC DNA]</scope>
    <source>
        <strain evidence="1 2">NCTC11535</strain>
    </source>
</reference>
<keyword evidence="2" id="KW-1185">Reference proteome</keyword>
<evidence type="ECO:0000313" key="1">
    <source>
        <dbReference type="EMBL" id="SPT54055.1"/>
    </source>
</evidence>
<sequence>MYIPGHFTLSEEHIHKILTRPRRGNLVTVHAFGPEASLVPFYLDEERGTLVTHLVRNNPQVREPVIGPGLVILDDVDAYISPLWYATNNSKANVPTWDYVTVHVRGQVRVDPDPQAALRVARRLTALYEQTDVLEPVGDAALQRMARAIVAVEVSLEEVRGKAKMSQNRHPEDLKSLAHELEQQGQTAMAEFLRTVSLPYAEARFRKLAELGRTERGRAVAATRAQ</sequence>
<dbReference type="PIRSF" id="PIRSF010372">
    <property type="entry name" value="PaiB"/>
    <property type="match status" value="1"/>
</dbReference>
<comment type="caution">
    <text evidence="1">The sequence shown here is derived from an EMBL/GenBank/DDBJ whole genome shotgun (WGS) entry which is preliminary data.</text>
</comment>
<dbReference type="Gene3D" id="2.30.110.10">
    <property type="entry name" value="Electron Transport, Fmn-binding Protein, Chain A"/>
    <property type="match status" value="1"/>
</dbReference>
<keyword evidence="1" id="KW-0378">Hydrolase</keyword>
<evidence type="ECO:0000313" key="2">
    <source>
        <dbReference type="Proteomes" id="UP000250006"/>
    </source>
</evidence>
<dbReference type="InterPro" id="IPR007396">
    <property type="entry name" value="TR_PAI2-type"/>
</dbReference>
<accession>A0ABY1VPS0</accession>
<dbReference type="Pfam" id="PF04299">
    <property type="entry name" value="FMN_bind_2"/>
    <property type="match status" value="1"/>
</dbReference>
<protein>
    <submittedName>
        <fullName evidence="1">Protease synthase and sporulation protein PAI 2</fullName>
    </submittedName>
</protein>
<dbReference type="Proteomes" id="UP000250006">
    <property type="component" value="Unassembled WGS sequence"/>
</dbReference>
<dbReference type="InterPro" id="IPR012349">
    <property type="entry name" value="Split_barrel_FMN-bd"/>
</dbReference>
<dbReference type="PANTHER" id="PTHR35802">
    <property type="entry name" value="PROTEASE SYNTHASE AND SPORULATION PROTEIN PAI 2"/>
    <property type="match status" value="1"/>
</dbReference>
<dbReference type="GO" id="GO:0006508">
    <property type="term" value="P:proteolysis"/>
    <property type="evidence" value="ECO:0007669"/>
    <property type="project" value="UniProtKB-KW"/>
</dbReference>
<keyword evidence="1" id="KW-0645">Protease</keyword>
<gene>
    <name evidence="1" type="primary">paiB</name>
    <name evidence="1" type="ORF">NCTC11535_01752</name>
</gene>
<name>A0ABY1VPS0_9ACTO</name>
<dbReference type="RefSeq" id="WP_111836968.1">
    <property type="nucleotide sequence ID" value="NZ_UAPQ01000009.1"/>
</dbReference>
<dbReference type="GO" id="GO:0008233">
    <property type="term" value="F:peptidase activity"/>
    <property type="evidence" value="ECO:0007669"/>
    <property type="project" value="UniProtKB-KW"/>
</dbReference>
<dbReference type="SUPFAM" id="SSF50475">
    <property type="entry name" value="FMN-binding split barrel"/>
    <property type="match status" value="1"/>
</dbReference>
<organism evidence="1 2">
    <name type="scientific">Actinomyces bovis</name>
    <dbReference type="NCBI Taxonomy" id="1658"/>
    <lineage>
        <taxon>Bacteria</taxon>
        <taxon>Bacillati</taxon>
        <taxon>Actinomycetota</taxon>
        <taxon>Actinomycetes</taxon>
        <taxon>Actinomycetales</taxon>
        <taxon>Actinomycetaceae</taxon>
        <taxon>Actinomyces</taxon>
    </lineage>
</organism>
<dbReference type="EMBL" id="UAPQ01000009">
    <property type="protein sequence ID" value="SPT54055.1"/>
    <property type="molecule type" value="Genomic_DNA"/>
</dbReference>
<proteinExistence type="predicted"/>